<accession>A0A0N9UJ05</accession>
<dbReference type="EMBL" id="CP012700">
    <property type="protein sequence ID" value="ALH78944.1"/>
    <property type="molecule type" value="Genomic_DNA"/>
</dbReference>
<proteinExistence type="predicted"/>
<name>A0A0N9UJ05_SPHMC</name>
<dbReference type="InterPro" id="IPR037523">
    <property type="entry name" value="VOC_core"/>
</dbReference>
<organism evidence="2 3">
    <name type="scientific">Sphingopyxis macrogoltabida</name>
    <name type="common">Sphingomonas macrogoltabidus</name>
    <dbReference type="NCBI Taxonomy" id="33050"/>
    <lineage>
        <taxon>Bacteria</taxon>
        <taxon>Pseudomonadati</taxon>
        <taxon>Pseudomonadota</taxon>
        <taxon>Alphaproteobacteria</taxon>
        <taxon>Sphingomonadales</taxon>
        <taxon>Sphingomonadaceae</taxon>
        <taxon>Sphingopyxis</taxon>
    </lineage>
</organism>
<dbReference type="PROSITE" id="PS51819">
    <property type="entry name" value="VOC"/>
    <property type="match status" value="1"/>
</dbReference>
<dbReference type="SUPFAM" id="SSF54593">
    <property type="entry name" value="Glyoxalase/Bleomycin resistance protein/Dihydroxybiphenyl dioxygenase"/>
    <property type="match status" value="1"/>
</dbReference>
<dbReference type="RefSeq" id="WP_054586462.1">
    <property type="nucleotide sequence ID" value="NZ_CP012700.1"/>
</dbReference>
<dbReference type="KEGG" id="smag:AN936_00715"/>
<sequence length="185" mass="20930">MTDPASYRPRPTRLGHLVLKVRDIDRSLAFYTEVVGLSVSDWIDHHMVFLRAGEDHHDLALLQLPPGHSAIPEGHYPAVEHFSYRLETLTEMEKVADMLVARGITIDRGIGKHGPGANSFLVFRDPDGNNVEFYTDMTQITAEQPYEASVWDGKDLETFDRWHLDRFLVPPPARILALLDKDGDA</sequence>
<gene>
    <name evidence="2" type="ORF">AN936_00715</name>
</gene>
<protein>
    <submittedName>
        <fullName evidence="2">Glyoxalase</fullName>
    </submittedName>
</protein>
<dbReference type="PATRIC" id="fig|33050.5.peg.147"/>
<dbReference type="AlphaFoldDB" id="A0A0N9UJ05"/>
<feature type="domain" description="VOC" evidence="1">
    <location>
        <begin position="13"/>
        <end position="136"/>
    </location>
</feature>
<reference evidence="2 3" key="1">
    <citation type="journal article" date="2015" name="Genome Announc.">
        <title>Complete Genome Sequence of Polypropylene Glycol- and Polyethylene Glycol-Degrading Sphingopyxis macrogoltabida Strain EY-1.</title>
        <authorList>
            <person name="Ohtsubo Y."/>
            <person name="Nagata Y."/>
            <person name="Numata M."/>
            <person name="Tsuchikane K."/>
            <person name="Hosoyama A."/>
            <person name="Yamazoe A."/>
            <person name="Tsuda M."/>
            <person name="Fujita N."/>
            <person name="Kawai F."/>
        </authorList>
    </citation>
    <scope>NUCLEOTIDE SEQUENCE [LARGE SCALE GENOMIC DNA]</scope>
    <source>
        <strain evidence="2 3">EY-1</strain>
    </source>
</reference>
<dbReference type="Pfam" id="PF00903">
    <property type="entry name" value="Glyoxalase"/>
    <property type="match status" value="1"/>
</dbReference>
<dbReference type="Proteomes" id="UP000058074">
    <property type="component" value="Chromosome"/>
</dbReference>
<evidence type="ECO:0000313" key="3">
    <source>
        <dbReference type="Proteomes" id="UP000058074"/>
    </source>
</evidence>
<dbReference type="PANTHER" id="PTHR21366">
    <property type="entry name" value="GLYOXALASE FAMILY PROTEIN"/>
    <property type="match status" value="1"/>
</dbReference>
<evidence type="ECO:0000313" key="2">
    <source>
        <dbReference type="EMBL" id="ALH78944.1"/>
    </source>
</evidence>
<dbReference type="InterPro" id="IPR029068">
    <property type="entry name" value="Glyas_Bleomycin-R_OHBP_Dase"/>
</dbReference>
<dbReference type="InterPro" id="IPR004360">
    <property type="entry name" value="Glyas_Fos-R_dOase_dom"/>
</dbReference>
<dbReference type="Gene3D" id="3.10.180.10">
    <property type="entry name" value="2,3-Dihydroxybiphenyl 1,2-Dioxygenase, domain 1"/>
    <property type="match status" value="1"/>
</dbReference>
<dbReference type="OrthoDB" id="9803142at2"/>
<evidence type="ECO:0000259" key="1">
    <source>
        <dbReference type="PROSITE" id="PS51819"/>
    </source>
</evidence>
<dbReference type="InterPro" id="IPR050383">
    <property type="entry name" value="GlyoxalaseI/FosfomycinResist"/>
</dbReference>